<dbReference type="Proteomes" id="UP000503509">
    <property type="component" value="Genome"/>
</dbReference>
<dbReference type="KEGG" id="vg:65101706"/>
<dbReference type="GeneID" id="65101706"/>
<keyword evidence="2" id="KW-1185">Reference proteome</keyword>
<dbReference type="RefSeq" id="YP_010086539.1">
    <property type="nucleotide sequence ID" value="NC_055455.1"/>
</dbReference>
<protein>
    <submittedName>
        <fullName evidence="1">Uncharacterized protein</fullName>
    </submittedName>
</protein>
<reference evidence="1 2" key="1">
    <citation type="submission" date="2018-08" db="EMBL/GenBank/DDBJ databases">
        <title>Sequence analysis of the African armyworm, Spodoptera exempta nucleopolyhedrovirus.</title>
        <authorList>
            <person name="Escasa S.R."/>
            <person name="Mowery J.D."/>
            <person name="Bauchan G.R."/>
            <person name="Harrison R.L."/>
            <person name="Cory J.S."/>
        </authorList>
    </citation>
    <scope>NUCLEOTIDE SEQUENCE [LARGE SCALE GENOMIC DNA]</scope>
    <source>
        <strain evidence="1 2">244.1</strain>
    </source>
</reference>
<accession>A0A410S7V8</accession>
<proteinExistence type="predicted"/>
<evidence type="ECO:0000313" key="2">
    <source>
        <dbReference type="Proteomes" id="UP000503509"/>
    </source>
</evidence>
<dbReference type="EMBL" id="MH717816">
    <property type="protein sequence ID" value="QAT90407.1"/>
    <property type="molecule type" value="Genomic_DNA"/>
</dbReference>
<sequence>MFAFEHESSGNFISVYYDTDMFYFDPKELTALFKYYGGRIRDHREIRKLSKHKHLSLTQTLRFLNCYTKSYYVKKFIVESICPVLVEFKNKHINI</sequence>
<organism evidence="1 2">
    <name type="scientific">Spodoptera exempta nucleopolyhedrovirus</name>
    <dbReference type="NCBI Taxonomy" id="1242863"/>
    <lineage>
        <taxon>Viruses</taxon>
        <taxon>Viruses incertae sedis</taxon>
        <taxon>Naldaviricetes</taxon>
        <taxon>Lefavirales</taxon>
        <taxon>Baculoviridae</taxon>
        <taxon>Alphabaculovirus</taxon>
        <taxon>Alphabaculovirus spexemptae</taxon>
    </lineage>
</organism>
<evidence type="ECO:0000313" key="1">
    <source>
        <dbReference type="EMBL" id="QAT90407.1"/>
    </source>
</evidence>
<name>A0A410S7V8_9ABAC</name>